<feature type="domain" description="Ubiquitin-like" evidence="2">
    <location>
        <begin position="97"/>
        <end position="167"/>
    </location>
</feature>
<evidence type="ECO:0000313" key="4">
    <source>
        <dbReference type="Proteomes" id="UP001174677"/>
    </source>
</evidence>
<dbReference type="PRINTS" id="PR00348">
    <property type="entry name" value="UBIQUITIN"/>
</dbReference>
<protein>
    <recommendedName>
        <fullName evidence="2">Ubiquitin-like domain-containing protein</fullName>
    </recommendedName>
</protein>
<feature type="domain" description="Ubiquitin-like" evidence="2">
    <location>
        <begin position="247"/>
        <end position="317"/>
    </location>
</feature>
<evidence type="ECO:0000259" key="2">
    <source>
        <dbReference type="PROSITE" id="PS50053"/>
    </source>
</evidence>
<dbReference type="SUPFAM" id="SSF54236">
    <property type="entry name" value="Ubiquitin-like"/>
    <property type="match status" value="5"/>
</dbReference>
<dbReference type="InterPro" id="IPR019956">
    <property type="entry name" value="Ubiquitin_dom"/>
</dbReference>
<keyword evidence="1" id="KW-1017">Isopeptide bond</keyword>
<dbReference type="Proteomes" id="UP001174677">
    <property type="component" value="Chromosome 4"/>
</dbReference>
<organism evidence="3 4">
    <name type="scientific">Hevea brasiliensis</name>
    <name type="common">Para rubber tree</name>
    <name type="synonym">Siphonia brasiliensis</name>
    <dbReference type="NCBI Taxonomy" id="3981"/>
    <lineage>
        <taxon>Eukaryota</taxon>
        <taxon>Viridiplantae</taxon>
        <taxon>Streptophyta</taxon>
        <taxon>Embryophyta</taxon>
        <taxon>Tracheophyta</taxon>
        <taxon>Spermatophyta</taxon>
        <taxon>Magnoliopsida</taxon>
        <taxon>eudicotyledons</taxon>
        <taxon>Gunneridae</taxon>
        <taxon>Pentapetalae</taxon>
        <taxon>rosids</taxon>
        <taxon>fabids</taxon>
        <taxon>Malpighiales</taxon>
        <taxon>Euphorbiaceae</taxon>
        <taxon>Crotonoideae</taxon>
        <taxon>Micrandreae</taxon>
        <taxon>Hevea</taxon>
    </lineage>
</organism>
<name>A0ABQ9MTN2_HEVBR</name>
<dbReference type="CDD" id="cd17039">
    <property type="entry name" value="Ubl_ubiquitin_like"/>
    <property type="match status" value="2"/>
</dbReference>
<evidence type="ECO:0000256" key="1">
    <source>
        <dbReference type="ARBA" id="ARBA00022499"/>
    </source>
</evidence>
<sequence length="387" mass="43517">MDASFGLPPPSINSDSPQEDEQMDLYLKIVKTVCLNLKGSETIKTLKALIHEKEGICEKNQDLFFDGNLLTDGQRLVDCGVRRNSTLHLIVQNSVAIKLFVKISSEQRIIVVEATACDTIHNIKLMIQSKQGILSDNFTLVHDGHLLEDERTLASLNIRSNSTIHLVFCQKEVLSIFVKAPDEENVTLRVKVMFTVDDVKAIFGSMVGISVSGWNLFYAGKQLEGSKTLAFYDIKEGSFLELLPTVMQIFVKTWIGKTLTLDVQERDTVKYIKEKLVQKLQIPIDLQSIVYAGRRLENDRDLASYGIQRHSTLHMVLAPSSTVIKMPLTDIGFELPATTDICSLKSKIQRKFHAPVKEVLFKGKALHDDHTLAYYNIEKDGQLVVIL</sequence>
<dbReference type="InterPro" id="IPR029071">
    <property type="entry name" value="Ubiquitin-like_domsf"/>
</dbReference>
<dbReference type="SMART" id="SM00213">
    <property type="entry name" value="UBQ"/>
    <property type="match status" value="5"/>
</dbReference>
<gene>
    <name evidence="3" type="ORF">P3X46_006313</name>
</gene>
<dbReference type="PANTHER" id="PTHR10666">
    <property type="entry name" value="UBIQUITIN"/>
    <property type="match status" value="1"/>
</dbReference>
<feature type="domain" description="Ubiquitin-like" evidence="2">
    <location>
        <begin position="23"/>
        <end position="96"/>
    </location>
</feature>
<proteinExistence type="predicted"/>
<dbReference type="Gene3D" id="3.10.20.90">
    <property type="entry name" value="Phosphatidylinositol 3-kinase Catalytic Subunit, Chain A, domain 1"/>
    <property type="match status" value="5"/>
</dbReference>
<evidence type="ECO:0000313" key="3">
    <source>
        <dbReference type="EMBL" id="KAJ9182305.1"/>
    </source>
</evidence>
<feature type="domain" description="Ubiquitin-like" evidence="2">
    <location>
        <begin position="313"/>
        <end position="387"/>
    </location>
</feature>
<dbReference type="PROSITE" id="PS50053">
    <property type="entry name" value="UBIQUITIN_2"/>
    <property type="match status" value="5"/>
</dbReference>
<dbReference type="InterPro" id="IPR000626">
    <property type="entry name" value="Ubiquitin-like_dom"/>
</dbReference>
<dbReference type="InterPro" id="IPR050158">
    <property type="entry name" value="Ubiquitin_ubiquitin-like"/>
</dbReference>
<keyword evidence="4" id="KW-1185">Reference proteome</keyword>
<dbReference type="EMBL" id="JARPOI010000004">
    <property type="protein sequence ID" value="KAJ9182305.1"/>
    <property type="molecule type" value="Genomic_DNA"/>
</dbReference>
<feature type="domain" description="Ubiquitin-like" evidence="2">
    <location>
        <begin position="174"/>
        <end position="243"/>
    </location>
</feature>
<accession>A0ABQ9MTN2</accession>
<dbReference type="Pfam" id="PF00240">
    <property type="entry name" value="ubiquitin"/>
    <property type="match status" value="5"/>
</dbReference>
<reference evidence="3" key="1">
    <citation type="journal article" date="2023" name="Plant Biotechnol. J.">
        <title>Chromosome-level wild Hevea brasiliensis genome provides new tools for genomic-assisted breeding and valuable loci to elevate rubber yield.</title>
        <authorList>
            <person name="Cheng H."/>
            <person name="Song X."/>
            <person name="Hu Y."/>
            <person name="Wu T."/>
            <person name="Yang Q."/>
            <person name="An Z."/>
            <person name="Feng S."/>
            <person name="Deng Z."/>
            <person name="Wu W."/>
            <person name="Zeng X."/>
            <person name="Tu M."/>
            <person name="Wang X."/>
            <person name="Huang H."/>
        </authorList>
    </citation>
    <scope>NUCLEOTIDE SEQUENCE</scope>
    <source>
        <strain evidence="3">MT/VB/25A 57/8</strain>
    </source>
</reference>
<comment type="caution">
    <text evidence="3">The sequence shown here is derived from an EMBL/GenBank/DDBJ whole genome shotgun (WGS) entry which is preliminary data.</text>
</comment>